<evidence type="ECO:0000313" key="4">
    <source>
        <dbReference type="Proteomes" id="UP001323798"/>
    </source>
</evidence>
<protein>
    <recommendedName>
        <fullName evidence="2">Glycoside hydrolase family 38 N-terminal domain-containing protein</fullName>
    </recommendedName>
</protein>
<evidence type="ECO:0000259" key="2">
    <source>
        <dbReference type="Pfam" id="PF01074"/>
    </source>
</evidence>
<dbReference type="Pfam" id="PF01074">
    <property type="entry name" value="Glyco_hydro_38N"/>
    <property type="match status" value="1"/>
</dbReference>
<proteinExistence type="predicted"/>
<accession>A0ABZ0SN93</accession>
<name>A0ABZ0SN93_9MICO</name>
<keyword evidence="4" id="KW-1185">Reference proteome</keyword>
<dbReference type="EMBL" id="CP139368">
    <property type="protein sequence ID" value="WPR89132.1"/>
    <property type="molecule type" value="Genomic_DNA"/>
</dbReference>
<dbReference type="SUPFAM" id="SSF88713">
    <property type="entry name" value="Glycoside hydrolase/deacetylase"/>
    <property type="match status" value="1"/>
</dbReference>
<dbReference type="Gene3D" id="3.20.110.10">
    <property type="entry name" value="Glycoside hydrolase 38, N terminal domain"/>
    <property type="match status" value="1"/>
</dbReference>
<sequence length="829" mass="92562">MSLLRPSTAVDGDTTRPAIEEILVLHHSHLDVGYTHSQPILWRLQSEYLTQVLDWLEDTAGGPAASRPKWTCEVTEPVRRWLLTASADQRDRFVTLAREGRIGFGALRWNTAALTDRTALRRLVDGKRQIEDLTGMPIRVASQHDVNGIPWPLADVLLDAGVELFIMAINTYLGRAVTPRPGAFHWEAPSGRRLRVFNGNHYTMFDQLLNAWDDSVERMQQGWSDYAQHLQRIGYRLPFAYLTTTCSPTLWDNAPPNPFMPELIGRWNASAAAPRLRYATYDDLLENVRDLDQASLPVARGDWTDFWSFGYGSTPIETALNQASKPLLEAAVRLDAQPELLAQATDCVDLYDEHTWSHWDTELSHPQARTQDALKAAVAYEGHELASMAVMDALDRLAENPLADRGMSGILVCNTSDHIREEYVEVPAAWIEPQTTATERTYRASRLMSGNRSWDRRPGEPLRTLGPIRVEAGTWRIIGLDELPSPVSSGSIRTGVGPAVVTYRGVNGDDTDHAESTTGYLESPFHRLTYNLKSGRILSIIDLARDRELLAPRPGIDFLSVVRESPDPLVDPTRLAFHLRDLRREQLDQSNWLDWTRRLDHADRVSGLAVTTSDREVTLVRTLHVRGVPPVTQRIGLSADDPTIHIEVTLDLPNDESPHGLYLALPLALDAGWGAAFDTAGQIVELDRDQLPGSSRGWVTAEAVAMAWDDQSAVALLTPDAPLVQFGGFHFGPPPDAIERTRHPLLLSWISNNYWDTNFPRTQAGRLVLHYRLLTQDRPDHDAVLRRVSDMRTPLLTWPVTTHGRSPSTGPLPGTPTERTIAALEGAGR</sequence>
<dbReference type="RefSeq" id="WP_320941849.1">
    <property type="nucleotide sequence ID" value="NZ_BAABEU010000001.1"/>
</dbReference>
<dbReference type="CDD" id="cd10791">
    <property type="entry name" value="GH38N_AMII_like_1"/>
    <property type="match status" value="1"/>
</dbReference>
<dbReference type="InterPro" id="IPR027291">
    <property type="entry name" value="Glyco_hydro_38_N_sf"/>
</dbReference>
<feature type="compositionally biased region" description="Low complexity" evidence="1">
    <location>
        <begin position="806"/>
        <end position="817"/>
    </location>
</feature>
<organism evidence="3 4">
    <name type="scientific">Microbacterium rhizosphaerae</name>
    <dbReference type="NCBI Taxonomy" id="1678237"/>
    <lineage>
        <taxon>Bacteria</taxon>
        <taxon>Bacillati</taxon>
        <taxon>Actinomycetota</taxon>
        <taxon>Actinomycetes</taxon>
        <taxon>Micrococcales</taxon>
        <taxon>Microbacteriaceae</taxon>
        <taxon>Microbacterium</taxon>
    </lineage>
</organism>
<dbReference type="InterPro" id="IPR000602">
    <property type="entry name" value="Glyco_hydro_38_N"/>
</dbReference>
<dbReference type="Proteomes" id="UP001323798">
    <property type="component" value="Chromosome"/>
</dbReference>
<evidence type="ECO:0000313" key="3">
    <source>
        <dbReference type="EMBL" id="WPR89132.1"/>
    </source>
</evidence>
<feature type="region of interest" description="Disordered" evidence="1">
    <location>
        <begin position="799"/>
        <end position="818"/>
    </location>
</feature>
<gene>
    <name evidence="3" type="ORF">SM116_15415</name>
</gene>
<feature type="domain" description="Glycoside hydrolase family 38 N-terminal" evidence="2">
    <location>
        <begin position="22"/>
        <end position="290"/>
    </location>
</feature>
<reference evidence="3 4" key="1">
    <citation type="submission" date="2023-11" db="EMBL/GenBank/DDBJ databases">
        <title>Genome sequence of Microbacterium rhizosphaerae KACC 19337.</title>
        <authorList>
            <person name="Choi H."/>
            <person name="Kim S."/>
            <person name="Kim Y."/>
            <person name="Kwon S.-W."/>
            <person name="Heo J."/>
        </authorList>
    </citation>
    <scope>NUCLEOTIDE SEQUENCE [LARGE SCALE GENOMIC DNA]</scope>
    <source>
        <strain evidence="3 4">KACC 19337</strain>
    </source>
</reference>
<evidence type="ECO:0000256" key="1">
    <source>
        <dbReference type="SAM" id="MobiDB-lite"/>
    </source>
</evidence>
<dbReference type="InterPro" id="IPR011330">
    <property type="entry name" value="Glyco_hydro/deAcase_b/a-brl"/>
</dbReference>